<proteinExistence type="predicted"/>
<sequence length="95" mass="10935">MDLATLKKQQLYAVPPDPRCQRCQVEEFIPRLKHLLWECEALSTLRALIFSKMANDERPSKLQDWTHPAGDTPRKTRILRSLLEYISEGGLGNSI</sequence>
<gene>
    <name evidence="1" type="ORF">HPB47_012571</name>
</gene>
<organism evidence="1 2">
    <name type="scientific">Ixodes persulcatus</name>
    <name type="common">Taiga tick</name>
    <dbReference type="NCBI Taxonomy" id="34615"/>
    <lineage>
        <taxon>Eukaryota</taxon>
        <taxon>Metazoa</taxon>
        <taxon>Ecdysozoa</taxon>
        <taxon>Arthropoda</taxon>
        <taxon>Chelicerata</taxon>
        <taxon>Arachnida</taxon>
        <taxon>Acari</taxon>
        <taxon>Parasitiformes</taxon>
        <taxon>Ixodida</taxon>
        <taxon>Ixodoidea</taxon>
        <taxon>Ixodidae</taxon>
        <taxon>Ixodinae</taxon>
        <taxon>Ixodes</taxon>
    </lineage>
</organism>
<comment type="caution">
    <text evidence="1">The sequence shown here is derived from an EMBL/GenBank/DDBJ whole genome shotgun (WGS) entry which is preliminary data.</text>
</comment>
<dbReference type="Proteomes" id="UP000805193">
    <property type="component" value="Unassembled WGS sequence"/>
</dbReference>
<keyword evidence="2" id="KW-1185">Reference proteome</keyword>
<evidence type="ECO:0000313" key="1">
    <source>
        <dbReference type="EMBL" id="KAG0410306.1"/>
    </source>
</evidence>
<name>A0AC60NT56_IXOPE</name>
<reference evidence="1 2" key="1">
    <citation type="journal article" date="2020" name="Cell">
        <title>Large-Scale Comparative Analyses of Tick Genomes Elucidate Their Genetic Diversity and Vector Capacities.</title>
        <authorList>
            <consortium name="Tick Genome and Microbiome Consortium (TIGMIC)"/>
            <person name="Jia N."/>
            <person name="Wang J."/>
            <person name="Shi W."/>
            <person name="Du L."/>
            <person name="Sun Y."/>
            <person name="Zhan W."/>
            <person name="Jiang J.F."/>
            <person name="Wang Q."/>
            <person name="Zhang B."/>
            <person name="Ji P."/>
            <person name="Bell-Sakyi L."/>
            <person name="Cui X.M."/>
            <person name="Yuan T.T."/>
            <person name="Jiang B.G."/>
            <person name="Yang W.F."/>
            <person name="Lam T.T."/>
            <person name="Chang Q.C."/>
            <person name="Ding S.J."/>
            <person name="Wang X.J."/>
            <person name="Zhu J.G."/>
            <person name="Ruan X.D."/>
            <person name="Zhao L."/>
            <person name="Wei J.T."/>
            <person name="Ye R.Z."/>
            <person name="Que T.C."/>
            <person name="Du C.H."/>
            <person name="Zhou Y.H."/>
            <person name="Cheng J.X."/>
            <person name="Dai P.F."/>
            <person name="Guo W.B."/>
            <person name="Han X.H."/>
            <person name="Huang E.J."/>
            <person name="Li L.F."/>
            <person name="Wei W."/>
            <person name="Gao Y.C."/>
            <person name="Liu J.Z."/>
            <person name="Shao H.Z."/>
            <person name="Wang X."/>
            <person name="Wang C.C."/>
            <person name="Yang T.C."/>
            <person name="Huo Q.B."/>
            <person name="Li W."/>
            <person name="Chen H.Y."/>
            <person name="Chen S.E."/>
            <person name="Zhou L.G."/>
            <person name="Ni X.B."/>
            <person name="Tian J.H."/>
            <person name="Sheng Y."/>
            <person name="Liu T."/>
            <person name="Pan Y.S."/>
            <person name="Xia L.Y."/>
            <person name="Li J."/>
            <person name="Zhao F."/>
            <person name="Cao W.C."/>
        </authorList>
    </citation>
    <scope>NUCLEOTIDE SEQUENCE [LARGE SCALE GENOMIC DNA]</scope>
    <source>
        <strain evidence="1">Iper-2018</strain>
    </source>
</reference>
<evidence type="ECO:0000313" key="2">
    <source>
        <dbReference type="Proteomes" id="UP000805193"/>
    </source>
</evidence>
<protein>
    <submittedName>
        <fullName evidence="1">Uncharacterized protein</fullName>
    </submittedName>
</protein>
<accession>A0AC60NT56</accession>
<dbReference type="EMBL" id="JABSTQ010011536">
    <property type="protein sequence ID" value="KAG0410306.1"/>
    <property type="molecule type" value="Genomic_DNA"/>
</dbReference>